<dbReference type="SFLD" id="SFLDS00019">
    <property type="entry name" value="Glutathione_Transferase_(cytos"/>
    <property type="match status" value="1"/>
</dbReference>
<reference evidence="3 5" key="1">
    <citation type="submission" date="2015-11" db="EMBL/GenBank/DDBJ databases">
        <title>Genomic analysis of 38 Legionella species identifies large and diverse effector repertoires.</title>
        <authorList>
            <person name="Burstein D."/>
            <person name="Amaro F."/>
            <person name="Zusman T."/>
            <person name="Lifshitz Z."/>
            <person name="Cohen O."/>
            <person name="Gilbert J.A."/>
            <person name="Pupko T."/>
            <person name="Shuman H.A."/>
            <person name="Segal G."/>
        </authorList>
    </citation>
    <scope>NUCLEOTIDE SEQUENCE [LARGE SCALE GENOMIC DNA]</scope>
    <source>
        <strain evidence="3 5">ATCC 49507</strain>
    </source>
</reference>
<dbReference type="GO" id="GO:0005737">
    <property type="term" value="C:cytoplasm"/>
    <property type="evidence" value="ECO:0007669"/>
    <property type="project" value="TreeGrafter"/>
</dbReference>
<dbReference type="STRING" id="45072.Lqua_1587"/>
<name>A0A378KS49_9GAMM</name>
<dbReference type="SFLD" id="SFLDG01180">
    <property type="entry name" value="SUF1"/>
    <property type="match status" value="1"/>
</dbReference>
<dbReference type="PANTHER" id="PTHR12289:SF41">
    <property type="entry name" value="FAILED AXON CONNECTIONS-RELATED"/>
    <property type="match status" value="1"/>
</dbReference>
<protein>
    <recommendedName>
        <fullName evidence="7">Glutathione S-transferase</fullName>
    </recommendedName>
</protein>
<evidence type="ECO:0000313" key="5">
    <source>
        <dbReference type="Proteomes" id="UP000054639"/>
    </source>
</evidence>
<feature type="domain" description="Thioredoxin-like fold" evidence="2">
    <location>
        <begin position="18"/>
        <end position="113"/>
    </location>
</feature>
<feature type="domain" description="Metaxin glutathione S-transferase" evidence="1">
    <location>
        <begin position="165"/>
        <end position="226"/>
    </location>
</feature>
<proteinExistence type="predicted"/>
<dbReference type="InterPro" id="IPR036282">
    <property type="entry name" value="Glutathione-S-Trfase_C_sf"/>
</dbReference>
<dbReference type="EMBL" id="UGOW01000001">
    <property type="protein sequence ID" value="STY17392.1"/>
    <property type="molecule type" value="Genomic_DNA"/>
</dbReference>
<dbReference type="CDD" id="cd03193">
    <property type="entry name" value="GST_C_Metaxin"/>
    <property type="match status" value="1"/>
</dbReference>
<dbReference type="InterPro" id="IPR040079">
    <property type="entry name" value="Glutathione_S-Trfase"/>
</dbReference>
<dbReference type="InterPro" id="IPR026928">
    <property type="entry name" value="FAX/IsoI-like"/>
</dbReference>
<dbReference type="Pfam" id="PF17172">
    <property type="entry name" value="GST_N_4"/>
    <property type="match status" value="1"/>
</dbReference>
<sequence>MITLFQFYRLWGLPNASPFCMKVETYLRMAHIPYESKFVNNPQKSPKRKLPYIRMDGTLYPDSELIIDVLKKRFGDVLDKDLTLEQKAIAELIEIAFCERLYWVAVYMRWQNDAGWEHLKKTMFGSLPTVSKLFIPNLVRKNMLKELDFQGMGRHNPEEVLLLGIKTLNNLAIILGDNNYFLGDKPTSIDATAFAFLANIIWTPLNDPFKHSVLQLSNIIDYSNRMWDEYYPDFEKPQFS</sequence>
<evidence type="ECO:0000259" key="2">
    <source>
        <dbReference type="Pfam" id="PF17172"/>
    </source>
</evidence>
<evidence type="ECO:0000313" key="6">
    <source>
        <dbReference type="Proteomes" id="UP000254230"/>
    </source>
</evidence>
<keyword evidence="5" id="KW-1185">Reference proteome</keyword>
<evidence type="ECO:0008006" key="7">
    <source>
        <dbReference type="Google" id="ProtNLM"/>
    </source>
</evidence>
<dbReference type="EMBL" id="LNYR01000012">
    <property type="protein sequence ID" value="KTD51360.1"/>
    <property type="molecule type" value="Genomic_DNA"/>
</dbReference>
<dbReference type="CDD" id="cd03080">
    <property type="entry name" value="GST_N_Metaxin_like"/>
    <property type="match status" value="1"/>
</dbReference>
<evidence type="ECO:0000313" key="4">
    <source>
        <dbReference type="EMBL" id="STY17392.1"/>
    </source>
</evidence>
<organism evidence="4 6">
    <name type="scientific">Legionella quateirensis</name>
    <dbReference type="NCBI Taxonomy" id="45072"/>
    <lineage>
        <taxon>Bacteria</taxon>
        <taxon>Pseudomonadati</taxon>
        <taxon>Pseudomonadota</taxon>
        <taxon>Gammaproteobacteria</taxon>
        <taxon>Legionellales</taxon>
        <taxon>Legionellaceae</taxon>
        <taxon>Legionella</taxon>
    </lineage>
</organism>
<dbReference type="Pfam" id="PF17171">
    <property type="entry name" value="GST_C_6"/>
    <property type="match status" value="1"/>
</dbReference>
<accession>A0A378KS49</accession>
<dbReference type="InterPro" id="IPR050931">
    <property type="entry name" value="Mito_Protein_Transport_Metaxin"/>
</dbReference>
<reference evidence="4 6" key="2">
    <citation type="submission" date="2018-06" db="EMBL/GenBank/DDBJ databases">
        <authorList>
            <consortium name="Pathogen Informatics"/>
            <person name="Doyle S."/>
        </authorList>
    </citation>
    <scope>NUCLEOTIDE SEQUENCE [LARGE SCALE GENOMIC DNA]</scope>
    <source>
        <strain evidence="4 6">NCTC12376</strain>
    </source>
</reference>
<gene>
    <name evidence="3" type="ORF">Lqua_1587</name>
    <name evidence="4" type="ORF">NCTC12376_01190</name>
</gene>
<dbReference type="PANTHER" id="PTHR12289">
    <property type="entry name" value="METAXIN RELATED"/>
    <property type="match status" value="1"/>
</dbReference>
<evidence type="ECO:0000259" key="1">
    <source>
        <dbReference type="Pfam" id="PF17171"/>
    </source>
</evidence>
<dbReference type="SFLD" id="SFLDG01200">
    <property type="entry name" value="SUF1.1"/>
    <property type="match status" value="1"/>
</dbReference>
<dbReference type="Gene3D" id="3.40.30.10">
    <property type="entry name" value="Glutaredoxin"/>
    <property type="match status" value="1"/>
</dbReference>
<dbReference type="RefSeq" id="WP_058473740.1">
    <property type="nucleotide sequence ID" value="NZ_CAAAIL010000003.1"/>
</dbReference>
<dbReference type="AlphaFoldDB" id="A0A378KS49"/>
<dbReference type="InterPro" id="IPR036249">
    <property type="entry name" value="Thioredoxin-like_sf"/>
</dbReference>
<dbReference type="InterPro" id="IPR033468">
    <property type="entry name" value="Metaxin_GST"/>
</dbReference>
<dbReference type="InterPro" id="IPR012336">
    <property type="entry name" value="Thioredoxin-like_fold"/>
</dbReference>
<dbReference type="Proteomes" id="UP000054639">
    <property type="component" value="Unassembled WGS sequence"/>
</dbReference>
<dbReference type="Proteomes" id="UP000254230">
    <property type="component" value="Unassembled WGS sequence"/>
</dbReference>
<dbReference type="SUPFAM" id="SSF47616">
    <property type="entry name" value="GST C-terminal domain-like"/>
    <property type="match status" value="1"/>
</dbReference>
<dbReference type="SUPFAM" id="SSF52833">
    <property type="entry name" value="Thioredoxin-like"/>
    <property type="match status" value="1"/>
</dbReference>
<evidence type="ECO:0000313" key="3">
    <source>
        <dbReference type="EMBL" id="KTD51360.1"/>
    </source>
</evidence>